<evidence type="ECO:0000256" key="6">
    <source>
        <dbReference type="ARBA" id="ARBA00023012"/>
    </source>
</evidence>
<dbReference type="FunFam" id="3.30.565.10:FF:000010">
    <property type="entry name" value="Sensor histidine kinase RcsC"/>
    <property type="match status" value="1"/>
</dbReference>
<reference evidence="8 9" key="1">
    <citation type="submission" date="2018-05" db="EMBL/GenBank/DDBJ databases">
        <title>Coraliomargarita sinensis sp. nov., isolated from a marine solar saltern.</title>
        <authorList>
            <person name="Zhou L.Y."/>
        </authorList>
    </citation>
    <scope>NUCLEOTIDE SEQUENCE [LARGE SCALE GENOMIC DNA]</scope>
    <source>
        <strain evidence="8 9">WN38</strain>
    </source>
</reference>
<keyword evidence="4" id="KW-0808">Transferase</keyword>
<dbReference type="EMBL" id="QHJQ01000005">
    <property type="protein sequence ID" value="PXA04033.1"/>
    <property type="molecule type" value="Genomic_DNA"/>
</dbReference>
<keyword evidence="6" id="KW-0902">Two-component regulatory system</keyword>
<dbReference type="InterPro" id="IPR003018">
    <property type="entry name" value="GAF"/>
</dbReference>
<evidence type="ECO:0000313" key="9">
    <source>
        <dbReference type="Proteomes" id="UP000247099"/>
    </source>
</evidence>
<dbReference type="InParanoid" id="A0A317ZIJ0"/>
<dbReference type="InterPro" id="IPR005467">
    <property type="entry name" value="His_kinase_dom"/>
</dbReference>
<keyword evidence="3" id="KW-0597">Phosphoprotein</keyword>
<dbReference type="Pfam" id="PF00512">
    <property type="entry name" value="HisKA"/>
    <property type="match status" value="1"/>
</dbReference>
<sequence>MHHSKHTVKTDVFVRGRDSVTIPIKDAAFSKQSDDILEKWRELLNILIEIGEIPAALVMRLLEGEIEVHASSTNPDNVYEEGAKEHLGCGLYCETVVANREDLSIVDALKDPLWADNPDVPLGMIAYYGVPLLWPDGSIFGTLCILDSKENKFSDKIKRLVNGFRTAIEADLDHYRKENDYIDLQRRIQKELEENVKRAESANLAKNDFLSVISHELRTPLNPIIGLSEILALDEKDLEKRKALETIHDSGAHLLSLISEILDFSKLERGEFRIEETTFELSAFLNSIVKIMKPKADFERLELKLTEAPGLPETIKTDALRLRQLLINLINNALKFTEEGSVTVGVQINENGLDFSVTDTGIGIEADKQMKIFEPFYQIESSLSRHHEGAGLGLTICRKICDLIGASISMKSTPDKGSTFLISLPNCIHDLSEEAQT</sequence>
<dbReference type="InterPro" id="IPR004358">
    <property type="entry name" value="Sig_transdc_His_kin-like_C"/>
</dbReference>
<keyword evidence="9" id="KW-1185">Reference proteome</keyword>
<dbReference type="PRINTS" id="PR00344">
    <property type="entry name" value="BCTRLSENSOR"/>
</dbReference>
<dbReference type="InterPro" id="IPR050736">
    <property type="entry name" value="Sensor_HK_Regulatory"/>
</dbReference>
<dbReference type="PANTHER" id="PTHR43711">
    <property type="entry name" value="TWO-COMPONENT HISTIDINE KINASE"/>
    <property type="match status" value="1"/>
</dbReference>
<evidence type="ECO:0000313" key="8">
    <source>
        <dbReference type="EMBL" id="PXA04033.1"/>
    </source>
</evidence>
<dbReference type="Pfam" id="PF02518">
    <property type="entry name" value="HATPase_c"/>
    <property type="match status" value="1"/>
</dbReference>
<dbReference type="InterPro" id="IPR029016">
    <property type="entry name" value="GAF-like_dom_sf"/>
</dbReference>
<dbReference type="Gene3D" id="1.10.287.130">
    <property type="match status" value="1"/>
</dbReference>
<feature type="domain" description="Histidine kinase" evidence="7">
    <location>
        <begin position="212"/>
        <end position="428"/>
    </location>
</feature>
<dbReference type="GO" id="GO:0000155">
    <property type="term" value="F:phosphorelay sensor kinase activity"/>
    <property type="evidence" value="ECO:0007669"/>
    <property type="project" value="InterPro"/>
</dbReference>
<dbReference type="OrthoDB" id="1116352at2"/>
<dbReference type="EC" id="2.7.13.3" evidence="2"/>
<dbReference type="AlphaFoldDB" id="A0A317ZIJ0"/>
<accession>A0A317ZIJ0</accession>
<evidence type="ECO:0000256" key="4">
    <source>
        <dbReference type="ARBA" id="ARBA00022679"/>
    </source>
</evidence>
<dbReference type="SMART" id="SM00387">
    <property type="entry name" value="HATPase_c"/>
    <property type="match status" value="1"/>
</dbReference>
<gene>
    <name evidence="8" type="ORF">DDZ13_08285</name>
</gene>
<dbReference type="Proteomes" id="UP000247099">
    <property type="component" value="Unassembled WGS sequence"/>
</dbReference>
<dbReference type="InterPro" id="IPR003594">
    <property type="entry name" value="HATPase_dom"/>
</dbReference>
<dbReference type="Gene3D" id="3.30.565.10">
    <property type="entry name" value="Histidine kinase-like ATPase, C-terminal domain"/>
    <property type="match status" value="1"/>
</dbReference>
<comment type="caution">
    <text evidence="8">The sequence shown here is derived from an EMBL/GenBank/DDBJ whole genome shotgun (WGS) entry which is preliminary data.</text>
</comment>
<dbReference type="SUPFAM" id="SSF47384">
    <property type="entry name" value="Homodimeric domain of signal transducing histidine kinase"/>
    <property type="match status" value="1"/>
</dbReference>
<dbReference type="SUPFAM" id="SSF55781">
    <property type="entry name" value="GAF domain-like"/>
    <property type="match status" value="1"/>
</dbReference>
<evidence type="ECO:0000256" key="1">
    <source>
        <dbReference type="ARBA" id="ARBA00000085"/>
    </source>
</evidence>
<evidence type="ECO:0000256" key="5">
    <source>
        <dbReference type="ARBA" id="ARBA00022777"/>
    </source>
</evidence>
<protein>
    <recommendedName>
        <fullName evidence="2">histidine kinase</fullName>
        <ecNumber evidence="2">2.7.13.3</ecNumber>
    </recommendedName>
</protein>
<name>A0A317ZIJ0_9BACT</name>
<dbReference type="PROSITE" id="PS50109">
    <property type="entry name" value="HIS_KIN"/>
    <property type="match status" value="1"/>
</dbReference>
<dbReference type="CDD" id="cd00082">
    <property type="entry name" value="HisKA"/>
    <property type="match status" value="1"/>
</dbReference>
<comment type="catalytic activity">
    <reaction evidence="1">
        <text>ATP + protein L-histidine = ADP + protein N-phospho-L-histidine.</text>
        <dbReference type="EC" id="2.7.13.3"/>
    </reaction>
</comment>
<proteinExistence type="predicted"/>
<dbReference type="SMART" id="SM00388">
    <property type="entry name" value="HisKA"/>
    <property type="match status" value="1"/>
</dbReference>
<dbReference type="SMART" id="SM00065">
    <property type="entry name" value="GAF"/>
    <property type="match status" value="1"/>
</dbReference>
<dbReference type="InterPro" id="IPR003661">
    <property type="entry name" value="HisK_dim/P_dom"/>
</dbReference>
<keyword evidence="5" id="KW-0418">Kinase</keyword>
<dbReference type="InterPro" id="IPR036890">
    <property type="entry name" value="HATPase_C_sf"/>
</dbReference>
<dbReference type="CDD" id="cd16922">
    <property type="entry name" value="HATPase_EvgS-ArcB-TorS-like"/>
    <property type="match status" value="1"/>
</dbReference>
<organism evidence="8 9">
    <name type="scientific">Coraliomargarita sinensis</name>
    <dbReference type="NCBI Taxonomy" id="2174842"/>
    <lineage>
        <taxon>Bacteria</taxon>
        <taxon>Pseudomonadati</taxon>
        <taxon>Verrucomicrobiota</taxon>
        <taxon>Opitutia</taxon>
        <taxon>Puniceicoccales</taxon>
        <taxon>Coraliomargaritaceae</taxon>
        <taxon>Coraliomargarita</taxon>
    </lineage>
</organism>
<dbReference type="SUPFAM" id="SSF55874">
    <property type="entry name" value="ATPase domain of HSP90 chaperone/DNA topoisomerase II/histidine kinase"/>
    <property type="match status" value="1"/>
</dbReference>
<dbReference type="Gene3D" id="3.30.450.40">
    <property type="match status" value="1"/>
</dbReference>
<evidence type="ECO:0000256" key="3">
    <source>
        <dbReference type="ARBA" id="ARBA00022553"/>
    </source>
</evidence>
<dbReference type="PANTHER" id="PTHR43711:SF1">
    <property type="entry name" value="HISTIDINE KINASE 1"/>
    <property type="match status" value="1"/>
</dbReference>
<dbReference type="InterPro" id="IPR036097">
    <property type="entry name" value="HisK_dim/P_sf"/>
</dbReference>
<evidence type="ECO:0000256" key="2">
    <source>
        <dbReference type="ARBA" id="ARBA00012438"/>
    </source>
</evidence>
<evidence type="ECO:0000259" key="7">
    <source>
        <dbReference type="PROSITE" id="PS50109"/>
    </source>
</evidence>